<evidence type="ECO:0000256" key="6">
    <source>
        <dbReference type="ARBA" id="ARBA00023159"/>
    </source>
</evidence>
<keyword evidence="12" id="KW-1185">Reference proteome</keyword>
<dbReference type="InterPro" id="IPR001789">
    <property type="entry name" value="Sig_transdc_resp-reg_receiver"/>
</dbReference>
<evidence type="ECO:0000313" key="12">
    <source>
        <dbReference type="Proteomes" id="UP001157914"/>
    </source>
</evidence>
<dbReference type="Pfam" id="PF00072">
    <property type="entry name" value="Response_reg"/>
    <property type="match status" value="1"/>
</dbReference>
<dbReference type="InterPro" id="IPR025944">
    <property type="entry name" value="Sigma_54_int_dom_CS"/>
</dbReference>
<feature type="domain" description="Response regulatory" evidence="10">
    <location>
        <begin position="14"/>
        <end position="127"/>
    </location>
</feature>
<dbReference type="Gene3D" id="1.10.8.60">
    <property type="match status" value="1"/>
</dbReference>
<name>A0ABY1P2E0_9HYPH</name>
<keyword evidence="5" id="KW-0238">DNA-binding</keyword>
<reference evidence="11 12" key="1">
    <citation type="submission" date="2017-05" db="EMBL/GenBank/DDBJ databases">
        <authorList>
            <person name="Varghese N."/>
            <person name="Submissions S."/>
        </authorList>
    </citation>
    <scope>NUCLEOTIDE SEQUENCE [LARGE SCALE GENOMIC DNA]</scope>
    <source>
        <strain evidence="11 12">DSM 15949</strain>
    </source>
</reference>
<dbReference type="Gene3D" id="3.40.50.2300">
    <property type="match status" value="1"/>
</dbReference>
<dbReference type="Gene3D" id="3.40.50.300">
    <property type="entry name" value="P-loop containing nucleotide triphosphate hydrolases"/>
    <property type="match status" value="1"/>
</dbReference>
<evidence type="ECO:0000256" key="1">
    <source>
        <dbReference type="ARBA" id="ARBA00022741"/>
    </source>
</evidence>
<dbReference type="InterPro" id="IPR002078">
    <property type="entry name" value="Sigma_54_int"/>
</dbReference>
<dbReference type="InterPro" id="IPR025943">
    <property type="entry name" value="Sigma_54_int_dom_ATP-bd_2"/>
</dbReference>
<gene>
    <name evidence="11" type="ORF">SAMN06265374_2442</name>
</gene>
<dbReference type="InterPro" id="IPR003593">
    <property type="entry name" value="AAA+_ATPase"/>
</dbReference>
<feature type="domain" description="Sigma-54 factor interaction" evidence="9">
    <location>
        <begin position="171"/>
        <end position="400"/>
    </location>
</feature>
<dbReference type="SMART" id="SM00382">
    <property type="entry name" value="AAA"/>
    <property type="match status" value="1"/>
</dbReference>
<sequence length="495" mass="54074">MGTNEGQALPVIVRVLDASASEAARTSAVCAKVSSACSDPILYTDPASCLQDLADKSTHILIIDLETIGGEDGLEAYAVRCPKAVIIAVSAMGSVSRAVNAMRAGAHDFLTKPFSLDALAAKISFQLDQRKPSQPVAEPAPEPVRPPVPQPVVTVIDAASEPSTALGLERMIGSSRQMRDIHDQIMRMAPSQAPVFITGESGTGKELCANAIHDLSARQPNRFVTLNCAAIPRDLIESEIFGYVRGAFTGAADNRAGAAEQADGGTLFLDEIGEMDLMLQSKLLRFLQTGTFQRLGDTQSRKVDARIICATNRDPLADITAGRFREDLYYRLHVLPIHLPPLRERREDILPLAQKFLTRFTAEERRNFHGFDADAEAVIMTYAWPGNVRQLENTIRQIVVMNDGAAVTFDMLPMIIRDQSARSPAVIDLSRERLRANVAPSRPFGSIEPLWAQERRIIEDALDAFDGNIAMAAAALEISPSTIYRKRQSWTARSL</sequence>
<dbReference type="CDD" id="cd00009">
    <property type="entry name" value="AAA"/>
    <property type="match status" value="1"/>
</dbReference>
<keyword evidence="7" id="KW-0804">Transcription</keyword>
<dbReference type="SUPFAM" id="SSF52172">
    <property type="entry name" value="CheY-like"/>
    <property type="match status" value="1"/>
</dbReference>
<keyword evidence="1" id="KW-0547">Nucleotide-binding</keyword>
<evidence type="ECO:0000313" key="11">
    <source>
        <dbReference type="EMBL" id="SMP24410.1"/>
    </source>
</evidence>
<dbReference type="PANTHER" id="PTHR32071">
    <property type="entry name" value="TRANSCRIPTIONAL REGULATORY PROTEIN"/>
    <property type="match status" value="1"/>
</dbReference>
<dbReference type="SUPFAM" id="SSF52540">
    <property type="entry name" value="P-loop containing nucleoside triphosphate hydrolases"/>
    <property type="match status" value="1"/>
</dbReference>
<evidence type="ECO:0000256" key="7">
    <source>
        <dbReference type="ARBA" id="ARBA00023163"/>
    </source>
</evidence>
<dbReference type="EMBL" id="FXTT01000003">
    <property type="protein sequence ID" value="SMP24410.1"/>
    <property type="molecule type" value="Genomic_DNA"/>
</dbReference>
<dbReference type="InterPro" id="IPR009057">
    <property type="entry name" value="Homeodomain-like_sf"/>
</dbReference>
<dbReference type="PROSITE" id="PS00676">
    <property type="entry name" value="SIGMA54_INTERACT_2"/>
    <property type="match status" value="1"/>
</dbReference>
<dbReference type="Gene3D" id="1.10.10.60">
    <property type="entry name" value="Homeodomain-like"/>
    <property type="match status" value="1"/>
</dbReference>
<dbReference type="InterPro" id="IPR011006">
    <property type="entry name" value="CheY-like_superfamily"/>
</dbReference>
<evidence type="ECO:0000256" key="4">
    <source>
        <dbReference type="ARBA" id="ARBA00023015"/>
    </source>
</evidence>
<dbReference type="InterPro" id="IPR027417">
    <property type="entry name" value="P-loop_NTPase"/>
</dbReference>
<comment type="caution">
    <text evidence="11">The sequence shown here is derived from an EMBL/GenBank/DDBJ whole genome shotgun (WGS) entry which is preliminary data.</text>
</comment>
<dbReference type="SUPFAM" id="SSF46689">
    <property type="entry name" value="Homeodomain-like"/>
    <property type="match status" value="1"/>
</dbReference>
<organism evidence="11 12">
    <name type="scientific">Roseibium denhamense</name>
    <dbReference type="NCBI Taxonomy" id="76305"/>
    <lineage>
        <taxon>Bacteria</taxon>
        <taxon>Pseudomonadati</taxon>
        <taxon>Pseudomonadota</taxon>
        <taxon>Alphaproteobacteria</taxon>
        <taxon>Hyphomicrobiales</taxon>
        <taxon>Stappiaceae</taxon>
        <taxon>Roseibium</taxon>
    </lineage>
</organism>
<evidence type="ECO:0000256" key="8">
    <source>
        <dbReference type="PROSITE-ProRule" id="PRU00169"/>
    </source>
</evidence>
<keyword evidence="8" id="KW-0597">Phosphoprotein</keyword>
<keyword evidence="4" id="KW-0805">Transcription regulation</keyword>
<feature type="modified residue" description="4-aspartylphosphate" evidence="8">
    <location>
        <position position="64"/>
    </location>
</feature>
<keyword evidence="6" id="KW-0010">Activator</keyword>
<dbReference type="RefSeq" id="WP_155193867.1">
    <property type="nucleotide sequence ID" value="NZ_BAAAEA010000002.1"/>
</dbReference>
<evidence type="ECO:0000256" key="5">
    <source>
        <dbReference type="ARBA" id="ARBA00023125"/>
    </source>
</evidence>
<evidence type="ECO:0000256" key="3">
    <source>
        <dbReference type="ARBA" id="ARBA00023012"/>
    </source>
</evidence>
<proteinExistence type="predicted"/>
<accession>A0ABY1P2E0</accession>
<keyword evidence="2" id="KW-0067">ATP-binding</keyword>
<evidence type="ECO:0000259" key="9">
    <source>
        <dbReference type="PROSITE" id="PS50045"/>
    </source>
</evidence>
<dbReference type="SMART" id="SM00448">
    <property type="entry name" value="REC"/>
    <property type="match status" value="1"/>
</dbReference>
<dbReference type="PROSITE" id="PS00688">
    <property type="entry name" value="SIGMA54_INTERACT_3"/>
    <property type="match status" value="1"/>
</dbReference>
<dbReference type="InterPro" id="IPR002197">
    <property type="entry name" value="HTH_Fis"/>
</dbReference>
<evidence type="ECO:0000259" key="10">
    <source>
        <dbReference type="PROSITE" id="PS50110"/>
    </source>
</evidence>
<dbReference type="Pfam" id="PF25601">
    <property type="entry name" value="AAA_lid_14"/>
    <property type="match status" value="1"/>
</dbReference>
<dbReference type="PANTHER" id="PTHR32071:SF117">
    <property type="entry name" value="PTS-DEPENDENT DIHYDROXYACETONE KINASE OPERON REGULATORY PROTEIN-RELATED"/>
    <property type="match status" value="1"/>
</dbReference>
<dbReference type="PROSITE" id="PS50110">
    <property type="entry name" value="RESPONSE_REGULATORY"/>
    <property type="match status" value="1"/>
</dbReference>
<dbReference type="Pfam" id="PF02954">
    <property type="entry name" value="HTH_8"/>
    <property type="match status" value="1"/>
</dbReference>
<keyword evidence="3" id="KW-0902">Two-component regulatory system</keyword>
<dbReference type="Proteomes" id="UP001157914">
    <property type="component" value="Unassembled WGS sequence"/>
</dbReference>
<evidence type="ECO:0000256" key="2">
    <source>
        <dbReference type="ARBA" id="ARBA00022840"/>
    </source>
</evidence>
<dbReference type="Pfam" id="PF00158">
    <property type="entry name" value="Sigma54_activat"/>
    <property type="match status" value="1"/>
</dbReference>
<protein>
    <submittedName>
        <fullName evidence="11">Two-component system, repressor protein LuxO</fullName>
    </submittedName>
</protein>
<dbReference type="InterPro" id="IPR058031">
    <property type="entry name" value="AAA_lid_NorR"/>
</dbReference>
<dbReference type="PROSITE" id="PS50045">
    <property type="entry name" value="SIGMA54_INTERACT_4"/>
    <property type="match status" value="1"/>
</dbReference>